<evidence type="ECO:0000313" key="2">
    <source>
        <dbReference type="Proteomes" id="UP001500618"/>
    </source>
</evidence>
<proteinExistence type="predicted"/>
<name>A0ABN2HPZ3_9ACTN</name>
<gene>
    <name evidence="1" type="ORF">GCM10009765_46140</name>
</gene>
<dbReference type="EMBL" id="BAAANY010000019">
    <property type="protein sequence ID" value="GAA1691505.1"/>
    <property type="molecule type" value="Genomic_DNA"/>
</dbReference>
<organism evidence="1 2">
    <name type="scientific">Fodinicola feengrottensis</name>
    <dbReference type="NCBI Taxonomy" id="435914"/>
    <lineage>
        <taxon>Bacteria</taxon>
        <taxon>Bacillati</taxon>
        <taxon>Actinomycetota</taxon>
        <taxon>Actinomycetes</taxon>
        <taxon>Mycobacteriales</taxon>
        <taxon>Fodinicola</taxon>
    </lineage>
</organism>
<comment type="caution">
    <text evidence="1">The sequence shown here is derived from an EMBL/GenBank/DDBJ whole genome shotgun (WGS) entry which is preliminary data.</text>
</comment>
<evidence type="ECO:0000313" key="1">
    <source>
        <dbReference type="EMBL" id="GAA1691505.1"/>
    </source>
</evidence>
<protein>
    <submittedName>
        <fullName evidence="1">Uncharacterized protein</fullName>
    </submittedName>
</protein>
<dbReference type="Proteomes" id="UP001500618">
    <property type="component" value="Unassembled WGS sequence"/>
</dbReference>
<reference evidence="1 2" key="1">
    <citation type="journal article" date="2019" name="Int. J. Syst. Evol. Microbiol.">
        <title>The Global Catalogue of Microorganisms (GCM) 10K type strain sequencing project: providing services to taxonomists for standard genome sequencing and annotation.</title>
        <authorList>
            <consortium name="The Broad Institute Genomics Platform"/>
            <consortium name="The Broad Institute Genome Sequencing Center for Infectious Disease"/>
            <person name="Wu L."/>
            <person name="Ma J."/>
        </authorList>
    </citation>
    <scope>NUCLEOTIDE SEQUENCE [LARGE SCALE GENOMIC DNA]</scope>
    <source>
        <strain evidence="1 2">JCM 14718</strain>
    </source>
</reference>
<sequence length="100" mass="11171">MPYDHRLTGPLGMRGMRAMFAVAAPRPLSDRMWAERYDQWCSRLHSRASVAHIAWMPASGEAYTFADVPTVKVEAILLRILENTPVAAAIRRVPPTARPA</sequence>
<dbReference type="RefSeq" id="WP_163571596.1">
    <property type="nucleotide sequence ID" value="NZ_BAAANY010000019.1"/>
</dbReference>
<accession>A0ABN2HPZ3</accession>
<keyword evidence="2" id="KW-1185">Reference proteome</keyword>